<dbReference type="InterPro" id="IPR050660">
    <property type="entry name" value="NEK_Ser/Thr_kinase"/>
</dbReference>
<keyword evidence="4 7" id="KW-0418">Kinase</keyword>
<dbReference type="InterPro" id="IPR011042">
    <property type="entry name" value="6-blade_b-propeller_TolB-like"/>
</dbReference>
<evidence type="ECO:0000256" key="3">
    <source>
        <dbReference type="ARBA" id="ARBA00022741"/>
    </source>
</evidence>
<feature type="domain" description="Protein kinase" evidence="6">
    <location>
        <begin position="13"/>
        <end position="261"/>
    </location>
</feature>
<evidence type="ECO:0000259" key="6">
    <source>
        <dbReference type="PROSITE" id="PS50011"/>
    </source>
</evidence>
<evidence type="ECO:0000313" key="7">
    <source>
        <dbReference type="EMBL" id="MDP9848615.1"/>
    </source>
</evidence>
<keyword evidence="5" id="KW-0067">ATP-binding</keyword>
<evidence type="ECO:0000256" key="1">
    <source>
        <dbReference type="ARBA" id="ARBA00012513"/>
    </source>
</evidence>
<dbReference type="SUPFAM" id="SSF50969">
    <property type="entry name" value="YVTN repeat-like/Quinoprotein amine dehydrogenase"/>
    <property type="match status" value="1"/>
</dbReference>
<keyword evidence="3" id="KW-0547">Nucleotide-binding</keyword>
<evidence type="ECO:0000256" key="5">
    <source>
        <dbReference type="ARBA" id="ARBA00022840"/>
    </source>
</evidence>
<dbReference type="Proteomes" id="UP001225356">
    <property type="component" value="Unassembled WGS sequence"/>
</dbReference>
<dbReference type="Gene3D" id="2.120.10.30">
    <property type="entry name" value="TolB, C-terminal domain"/>
    <property type="match status" value="1"/>
</dbReference>
<dbReference type="RefSeq" id="WP_307566040.1">
    <property type="nucleotide sequence ID" value="NZ_JAUSQU010000001.1"/>
</dbReference>
<evidence type="ECO:0000256" key="4">
    <source>
        <dbReference type="ARBA" id="ARBA00022777"/>
    </source>
</evidence>
<organism evidence="7 8">
    <name type="scientific">Streptosporangium lutulentum</name>
    <dbReference type="NCBI Taxonomy" id="1461250"/>
    <lineage>
        <taxon>Bacteria</taxon>
        <taxon>Bacillati</taxon>
        <taxon>Actinomycetota</taxon>
        <taxon>Actinomycetes</taxon>
        <taxon>Streptosporangiales</taxon>
        <taxon>Streptosporangiaceae</taxon>
        <taxon>Streptosporangium</taxon>
    </lineage>
</organism>
<dbReference type="InterPro" id="IPR011009">
    <property type="entry name" value="Kinase-like_dom_sf"/>
</dbReference>
<keyword evidence="7" id="KW-0723">Serine/threonine-protein kinase</keyword>
<protein>
    <recommendedName>
        <fullName evidence="1">non-specific serine/threonine protein kinase</fullName>
        <ecNumber evidence="1">2.7.11.1</ecNumber>
    </recommendedName>
</protein>
<dbReference type="SUPFAM" id="SSF56112">
    <property type="entry name" value="Protein kinase-like (PK-like)"/>
    <property type="match status" value="1"/>
</dbReference>
<reference evidence="7 8" key="1">
    <citation type="submission" date="2023-07" db="EMBL/GenBank/DDBJ databases">
        <title>Sequencing the genomes of 1000 actinobacteria strains.</title>
        <authorList>
            <person name="Klenk H.-P."/>
        </authorList>
    </citation>
    <scope>NUCLEOTIDE SEQUENCE [LARGE SCALE GENOMIC DNA]</scope>
    <source>
        <strain evidence="7 8">DSM 46740</strain>
    </source>
</reference>
<keyword evidence="8" id="KW-1185">Reference proteome</keyword>
<dbReference type="InterPro" id="IPR000719">
    <property type="entry name" value="Prot_kinase_dom"/>
</dbReference>
<dbReference type="InterPro" id="IPR011044">
    <property type="entry name" value="Quino_amine_DH_bsu"/>
</dbReference>
<keyword evidence="2" id="KW-0808">Transferase</keyword>
<dbReference type="EMBL" id="JAUSQU010000001">
    <property type="protein sequence ID" value="MDP9848615.1"/>
    <property type="molecule type" value="Genomic_DNA"/>
</dbReference>
<sequence>MPDIDPVRAGDPERVNEYEVTGRLGEDVYLADAPSGDRVVVRLLPADVDLDRFREAMEPLREIPAFCTAQVLDSGVDGDRPYIVSEYIDGPTLEETVASGGVLEAAALHRLAVGTMTALVALHQAGTVHGDLRPGSVLLGPDGPRVIDLGMARALEATASTATRRVDVPAYTSPEKLRGASPEPAGDLFSWGATMAFAASGRSPFDAGSMSGTVNRIVNAEPDLDALPEDLRGLISVCLAKDPARRPSASDALLRLVGELLTSDLASVAHLSPGGPVTHPSRRLRPLLLAAGAMAVALVSGSAVYLTVPKGTAALATPVSPPVTAQGALAPAFTPQPQLSPNVTEAPWEKVEKATTDIDLAETDITLHENPGDPVKLGAYLNAKVPFGSFAREKGTDAFKQVDSTLQAILSPQGDRVALNPFAKFTDSDVDHLKIHELATGTAFTVPTVKRPLQGTSPVWSKDGSKVLLSAAQPDKEQIEGFVVVDVAARRATYVRAESIGDHTMPFTFAPDGSVARGFYDGTRYGVDFYGPDGQIFRTMHWVGQPPLNTGWFSPSGALFITTCPKRDALCAWDTTTGNRRHTIPVGDKDLFMGWFNNQHLLVQRPKGKGARIEVIDFFGASVRVLADLKKGTTAFLSFTAAAR</sequence>
<dbReference type="Pfam" id="PF00069">
    <property type="entry name" value="Pkinase"/>
    <property type="match status" value="1"/>
</dbReference>
<dbReference type="PROSITE" id="PS50011">
    <property type="entry name" value="PROTEIN_KINASE_DOM"/>
    <property type="match status" value="1"/>
</dbReference>
<dbReference type="CDD" id="cd14014">
    <property type="entry name" value="STKc_PknB_like"/>
    <property type="match status" value="1"/>
</dbReference>
<evidence type="ECO:0000256" key="2">
    <source>
        <dbReference type="ARBA" id="ARBA00022679"/>
    </source>
</evidence>
<dbReference type="EC" id="2.7.11.1" evidence="1"/>
<comment type="caution">
    <text evidence="7">The sequence shown here is derived from an EMBL/GenBank/DDBJ whole genome shotgun (WGS) entry which is preliminary data.</text>
</comment>
<gene>
    <name evidence="7" type="ORF">J2853_007826</name>
</gene>
<name>A0ABT9QQB9_9ACTN</name>
<accession>A0ABT9QQB9</accession>
<dbReference type="PANTHER" id="PTHR43671">
    <property type="entry name" value="SERINE/THREONINE-PROTEIN KINASE NEK"/>
    <property type="match status" value="1"/>
</dbReference>
<dbReference type="PANTHER" id="PTHR43671:SF13">
    <property type="entry name" value="SERINE_THREONINE-PROTEIN KINASE NEK2"/>
    <property type="match status" value="1"/>
</dbReference>
<dbReference type="Gene3D" id="1.10.510.10">
    <property type="entry name" value="Transferase(Phosphotransferase) domain 1"/>
    <property type="match status" value="1"/>
</dbReference>
<proteinExistence type="predicted"/>
<dbReference type="GO" id="GO:0004674">
    <property type="term" value="F:protein serine/threonine kinase activity"/>
    <property type="evidence" value="ECO:0007669"/>
    <property type="project" value="UniProtKB-KW"/>
</dbReference>
<evidence type="ECO:0000313" key="8">
    <source>
        <dbReference type="Proteomes" id="UP001225356"/>
    </source>
</evidence>